<reference evidence="1" key="2">
    <citation type="submission" date="2023-06" db="EMBL/GenBank/DDBJ databases">
        <authorList>
            <person name="Swenson N.G."/>
            <person name="Wegrzyn J.L."/>
            <person name="Mcevoy S.L."/>
        </authorList>
    </citation>
    <scope>NUCLEOTIDE SEQUENCE</scope>
    <source>
        <strain evidence="1">NS2018</strain>
        <tissue evidence="1">Leaf</tissue>
    </source>
</reference>
<dbReference type="Proteomes" id="UP001168877">
    <property type="component" value="Unassembled WGS sequence"/>
</dbReference>
<reference evidence="1" key="1">
    <citation type="journal article" date="2022" name="Plant J.">
        <title>Strategies of tolerance reflected in two North American maple genomes.</title>
        <authorList>
            <person name="McEvoy S.L."/>
            <person name="Sezen U.U."/>
            <person name="Trouern-Trend A."/>
            <person name="McMahon S.M."/>
            <person name="Schaberg P.G."/>
            <person name="Yang J."/>
            <person name="Wegrzyn J.L."/>
            <person name="Swenson N.G."/>
        </authorList>
    </citation>
    <scope>NUCLEOTIDE SEQUENCE</scope>
    <source>
        <strain evidence="1">NS2018</strain>
    </source>
</reference>
<dbReference type="AlphaFoldDB" id="A0AA39VLV3"/>
<sequence>MIWSAMALPEREVIWGESTTELTAALGDQSTTESTAALVDFSCHRVESLDIDHQMKLSFESNSSVEDKSRIVGYRSSNEVEFQK</sequence>
<comment type="caution">
    <text evidence="1">The sequence shown here is derived from an EMBL/GenBank/DDBJ whole genome shotgun (WGS) entry which is preliminary data.</text>
</comment>
<proteinExistence type="predicted"/>
<gene>
    <name evidence="1" type="ORF">LWI29_004076</name>
</gene>
<accession>A0AA39VLV3</accession>
<organism evidence="1 2">
    <name type="scientific">Acer saccharum</name>
    <name type="common">Sugar maple</name>
    <dbReference type="NCBI Taxonomy" id="4024"/>
    <lineage>
        <taxon>Eukaryota</taxon>
        <taxon>Viridiplantae</taxon>
        <taxon>Streptophyta</taxon>
        <taxon>Embryophyta</taxon>
        <taxon>Tracheophyta</taxon>
        <taxon>Spermatophyta</taxon>
        <taxon>Magnoliopsida</taxon>
        <taxon>eudicotyledons</taxon>
        <taxon>Gunneridae</taxon>
        <taxon>Pentapetalae</taxon>
        <taxon>rosids</taxon>
        <taxon>malvids</taxon>
        <taxon>Sapindales</taxon>
        <taxon>Sapindaceae</taxon>
        <taxon>Hippocastanoideae</taxon>
        <taxon>Acereae</taxon>
        <taxon>Acer</taxon>
    </lineage>
</organism>
<name>A0AA39VLV3_ACESA</name>
<evidence type="ECO:0000313" key="1">
    <source>
        <dbReference type="EMBL" id="KAK0583856.1"/>
    </source>
</evidence>
<evidence type="ECO:0000313" key="2">
    <source>
        <dbReference type="Proteomes" id="UP001168877"/>
    </source>
</evidence>
<protein>
    <submittedName>
        <fullName evidence="1">Uncharacterized protein</fullName>
    </submittedName>
</protein>
<dbReference type="EMBL" id="JAUESC010000383">
    <property type="protein sequence ID" value="KAK0583856.1"/>
    <property type="molecule type" value="Genomic_DNA"/>
</dbReference>
<keyword evidence="2" id="KW-1185">Reference proteome</keyword>